<dbReference type="AlphaFoldDB" id="A0A1D7UW91"/>
<organism evidence="1 2">
    <name type="scientific">Leptospira tipperaryensis</name>
    <dbReference type="NCBI Taxonomy" id="2564040"/>
    <lineage>
        <taxon>Bacteria</taxon>
        <taxon>Pseudomonadati</taxon>
        <taxon>Spirochaetota</taxon>
        <taxon>Spirochaetia</taxon>
        <taxon>Leptospirales</taxon>
        <taxon>Leptospiraceae</taxon>
        <taxon>Leptospira</taxon>
    </lineage>
</organism>
<protein>
    <submittedName>
        <fullName evidence="1">Uncharacterized protein</fullName>
    </submittedName>
</protein>
<dbReference type="RefSeq" id="WP_069607111.1">
    <property type="nucleotide sequence ID" value="NZ_CP015217.1"/>
</dbReference>
<accession>A0A1D7UW91</accession>
<reference evidence="1 2" key="1">
    <citation type="submission" date="2016-04" db="EMBL/GenBank/DDBJ databases">
        <title>Complete genome seqeunce of Leptospira alstonii serovar Room22.</title>
        <authorList>
            <person name="Nally J.E."/>
            <person name="Bayles D.O."/>
            <person name="Hurley D."/>
            <person name="Fanning S."/>
            <person name="McMahon B.J."/>
            <person name="Arent Z."/>
        </authorList>
    </citation>
    <scope>NUCLEOTIDE SEQUENCE [LARGE SCALE GENOMIC DNA]</scope>
    <source>
        <strain evidence="1 2">GWTS #1</strain>
    </source>
</reference>
<evidence type="ECO:0000313" key="1">
    <source>
        <dbReference type="EMBL" id="AOP33880.1"/>
    </source>
</evidence>
<dbReference type="KEGG" id="laj:A0128_08515"/>
<evidence type="ECO:0000313" key="2">
    <source>
        <dbReference type="Proteomes" id="UP000094197"/>
    </source>
</evidence>
<sequence length="67" mass="8013">MKFNEILQKTKESWREFVSNSETTIGKEIQRKKVRNKGMDPSLPFATEDLLTEQQLLYISEYYLVLR</sequence>
<gene>
    <name evidence="1" type="ORF">A0128_08515</name>
</gene>
<dbReference type="OrthoDB" id="344385at2"/>
<dbReference type="Proteomes" id="UP000094197">
    <property type="component" value="Chromosome 1"/>
</dbReference>
<dbReference type="EMBL" id="CP015217">
    <property type="protein sequence ID" value="AOP33880.1"/>
    <property type="molecule type" value="Genomic_DNA"/>
</dbReference>
<name>A0A1D7UW91_9LEPT</name>
<keyword evidence="2" id="KW-1185">Reference proteome</keyword>
<proteinExistence type="predicted"/>